<accession>A0A6N7LW03</accession>
<dbReference type="RefSeq" id="WP_153499230.1">
    <property type="nucleotide sequence ID" value="NZ_WIRE01000001.1"/>
</dbReference>
<dbReference type="Proteomes" id="UP000469421">
    <property type="component" value="Unassembled WGS sequence"/>
</dbReference>
<dbReference type="EMBL" id="WIRE01000001">
    <property type="protein sequence ID" value="MQX52471.1"/>
    <property type="molecule type" value="Genomic_DNA"/>
</dbReference>
<dbReference type="AlphaFoldDB" id="A0A6N7LW03"/>
<evidence type="ECO:0000313" key="1">
    <source>
        <dbReference type="EMBL" id="MQX52471.1"/>
    </source>
</evidence>
<gene>
    <name evidence="1" type="ORF">GFN93_04375</name>
</gene>
<dbReference type="InterPro" id="IPR025355">
    <property type="entry name" value="DUF4259"/>
</dbReference>
<name>A0A6N7LW03_9GAMM</name>
<comment type="caution">
    <text evidence="1">The sequence shown here is derived from an EMBL/GenBank/DDBJ whole genome shotgun (WGS) entry which is preliminary data.</text>
</comment>
<reference evidence="1 2" key="1">
    <citation type="submission" date="2019-10" db="EMBL/GenBank/DDBJ databases">
        <title>Alcanivorax sp.PA15-N-34 draft genome sequence.</title>
        <authorList>
            <person name="Liao X."/>
            <person name="Shao Z."/>
        </authorList>
    </citation>
    <scope>NUCLEOTIDE SEQUENCE [LARGE SCALE GENOMIC DNA]</scope>
    <source>
        <strain evidence="1 2">PA15-N-34</strain>
    </source>
</reference>
<sequence>MSERLALFILTILFPIAASAGAWGVGSYDNDMAQDWYLDIQGAPIRGIIIERAFDVPPVGYLDVDECSIVFAAAEIIVAKRTGDLGSIPFDGNEWILSLDSPSNLLLEKARLAIGYCLDEARSELAGLWKDSQYFDAWRLGAETMTKRLQ</sequence>
<evidence type="ECO:0000313" key="2">
    <source>
        <dbReference type="Proteomes" id="UP000469421"/>
    </source>
</evidence>
<dbReference type="Pfam" id="PF14078">
    <property type="entry name" value="DUF4259"/>
    <property type="match status" value="1"/>
</dbReference>
<keyword evidence="2" id="KW-1185">Reference proteome</keyword>
<proteinExistence type="predicted"/>
<protein>
    <submittedName>
        <fullName evidence="1">DUF4259 domain-containing protein</fullName>
    </submittedName>
</protein>
<organism evidence="1 2">
    <name type="scientific">Alcanivorax sediminis</name>
    <dbReference type="NCBI Taxonomy" id="2663008"/>
    <lineage>
        <taxon>Bacteria</taxon>
        <taxon>Pseudomonadati</taxon>
        <taxon>Pseudomonadota</taxon>
        <taxon>Gammaproteobacteria</taxon>
        <taxon>Oceanospirillales</taxon>
        <taxon>Alcanivoracaceae</taxon>
        <taxon>Alcanivorax</taxon>
    </lineage>
</organism>